<reference evidence="4 5" key="1">
    <citation type="submission" date="2017-07" db="EMBL/GenBank/DDBJ databases">
        <title>Draft whole genome sequences of clinical Proprionibacteriaceae strains.</title>
        <authorList>
            <person name="Bernier A.-M."/>
            <person name="Bernard K."/>
            <person name="Domingo M.-C."/>
        </authorList>
    </citation>
    <scope>NUCLEOTIDE SEQUENCE [LARGE SCALE GENOMIC DNA]</scope>
    <source>
        <strain evidence="4 5">NML 030167</strain>
    </source>
</reference>
<dbReference type="GO" id="GO:0003677">
    <property type="term" value="F:DNA binding"/>
    <property type="evidence" value="ECO:0007669"/>
    <property type="project" value="UniProtKB-KW"/>
</dbReference>
<dbReference type="CDD" id="cd07377">
    <property type="entry name" value="WHTH_GntR"/>
    <property type="match status" value="1"/>
</dbReference>
<accession>A0A255GFY0</accession>
<keyword evidence="1" id="KW-0805">Transcription regulation</keyword>
<dbReference type="InterPro" id="IPR050679">
    <property type="entry name" value="Bact_HTH_transcr_reg"/>
</dbReference>
<organism evidence="4 5">
    <name type="scientific">Enemella evansiae</name>
    <dbReference type="NCBI Taxonomy" id="2016499"/>
    <lineage>
        <taxon>Bacteria</taxon>
        <taxon>Bacillati</taxon>
        <taxon>Actinomycetota</taxon>
        <taxon>Actinomycetes</taxon>
        <taxon>Propionibacteriales</taxon>
        <taxon>Propionibacteriaceae</taxon>
        <taxon>Enemella</taxon>
    </lineage>
</organism>
<dbReference type="InterPro" id="IPR000524">
    <property type="entry name" value="Tscrpt_reg_HTH_GntR"/>
</dbReference>
<comment type="caution">
    <text evidence="4">The sequence shown here is derived from an EMBL/GenBank/DDBJ whole genome shotgun (WGS) entry which is preliminary data.</text>
</comment>
<dbReference type="Gene3D" id="1.10.10.10">
    <property type="entry name" value="Winged helix-like DNA-binding domain superfamily/Winged helix DNA-binding domain"/>
    <property type="match status" value="1"/>
</dbReference>
<accession>A0A4R6LX10</accession>
<dbReference type="Gene3D" id="3.40.1410.10">
    <property type="entry name" value="Chorismate lyase-like"/>
    <property type="match status" value="1"/>
</dbReference>
<evidence type="ECO:0000313" key="5">
    <source>
        <dbReference type="Proteomes" id="UP000215896"/>
    </source>
</evidence>
<dbReference type="Pfam" id="PF07702">
    <property type="entry name" value="UTRA"/>
    <property type="match status" value="1"/>
</dbReference>
<sequence length="247" mass="27651">MDWGERRVGETAYQHLARELRDRILDNAFPPDEPLPTETALAQQFGLSRQTVRRAFLELVNEGLVTRRAGRGTFASPPGRRYQRHFGSIADLIGLSADSQLEVVTPLAGGYDPQAAERLKVSERLLYTVTFRRWHEGECFCATTVWLPPKQGAALERVPALSTPGARVDRTIIGLLEEHGFALRDAEQRITAALATEQARALLDCHSGDPVLHIERTYTDHTDTPMEYAVSDYLPSHYTHVLHLGRA</sequence>
<evidence type="ECO:0000256" key="2">
    <source>
        <dbReference type="ARBA" id="ARBA00023125"/>
    </source>
</evidence>
<dbReference type="SUPFAM" id="SSF46785">
    <property type="entry name" value="Winged helix' DNA-binding domain"/>
    <property type="match status" value="1"/>
</dbReference>
<dbReference type="EMBL" id="NMVO01000012">
    <property type="protein sequence ID" value="OYO14332.1"/>
    <property type="molecule type" value="Genomic_DNA"/>
</dbReference>
<dbReference type="Proteomes" id="UP000215896">
    <property type="component" value="Unassembled WGS sequence"/>
</dbReference>
<protein>
    <submittedName>
        <fullName evidence="4">GntR family transcriptional regulator</fullName>
    </submittedName>
</protein>
<dbReference type="PANTHER" id="PTHR44846">
    <property type="entry name" value="MANNOSYL-D-GLYCERATE TRANSPORT/METABOLISM SYSTEM REPRESSOR MNGR-RELATED"/>
    <property type="match status" value="1"/>
</dbReference>
<name>A0A255GFY0_9ACTN</name>
<dbReference type="SUPFAM" id="SSF64288">
    <property type="entry name" value="Chorismate lyase-like"/>
    <property type="match status" value="1"/>
</dbReference>
<evidence type="ECO:0000313" key="4">
    <source>
        <dbReference type="EMBL" id="OYO14332.1"/>
    </source>
</evidence>
<dbReference type="Pfam" id="PF00392">
    <property type="entry name" value="GntR"/>
    <property type="match status" value="1"/>
</dbReference>
<dbReference type="GO" id="GO:0003700">
    <property type="term" value="F:DNA-binding transcription factor activity"/>
    <property type="evidence" value="ECO:0007669"/>
    <property type="project" value="InterPro"/>
</dbReference>
<dbReference type="InterPro" id="IPR036388">
    <property type="entry name" value="WH-like_DNA-bd_sf"/>
</dbReference>
<dbReference type="AlphaFoldDB" id="A0A255GFY0"/>
<evidence type="ECO:0000256" key="3">
    <source>
        <dbReference type="ARBA" id="ARBA00023163"/>
    </source>
</evidence>
<proteinExistence type="predicted"/>
<dbReference type="PANTHER" id="PTHR44846:SF1">
    <property type="entry name" value="MANNOSYL-D-GLYCERATE TRANSPORT_METABOLISM SYSTEM REPRESSOR MNGR-RELATED"/>
    <property type="match status" value="1"/>
</dbReference>
<dbReference type="InterPro" id="IPR036390">
    <property type="entry name" value="WH_DNA-bd_sf"/>
</dbReference>
<keyword evidence="2" id="KW-0238">DNA-binding</keyword>
<dbReference type="GO" id="GO:0045892">
    <property type="term" value="P:negative regulation of DNA-templated transcription"/>
    <property type="evidence" value="ECO:0007669"/>
    <property type="project" value="TreeGrafter"/>
</dbReference>
<dbReference type="InterPro" id="IPR028978">
    <property type="entry name" value="Chorismate_lyase_/UTRA_dom_sf"/>
</dbReference>
<keyword evidence="5" id="KW-1185">Reference proteome</keyword>
<dbReference type="RefSeq" id="WP_094400980.1">
    <property type="nucleotide sequence ID" value="NZ_NMVL01000011.1"/>
</dbReference>
<dbReference type="PRINTS" id="PR00035">
    <property type="entry name" value="HTHGNTR"/>
</dbReference>
<keyword evidence="3" id="KW-0804">Transcription</keyword>
<dbReference type="OrthoDB" id="4164516at2"/>
<dbReference type="SMART" id="SM00345">
    <property type="entry name" value="HTH_GNTR"/>
    <property type="match status" value="1"/>
</dbReference>
<dbReference type="SMART" id="SM00866">
    <property type="entry name" value="UTRA"/>
    <property type="match status" value="1"/>
</dbReference>
<evidence type="ECO:0000256" key="1">
    <source>
        <dbReference type="ARBA" id="ARBA00023015"/>
    </source>
</evidence>
<gene>
    <name evidence="4" type="ORF">CGZ94_06855</name>
</gene>
<dbReference type="InterPro" id="IPR011663">
    <property type="entry name" value="UTRA"/>
</dbReference>
<dbReference type="PROSITE" id="PS50949">
    <property type="entry name" value="HTH_GNTR"/>
    <property type="match status" value="1"/>
</dbReference>